<evidence type="ECO:0000256" key="1">
    <source>
        <dbReference type="SAM" id="Phobius"/>
    </source>
</evidence>
<keyword evidence="1" id="KW-0812">Transmembrane</keyword>
<sequence>MICECGILERLVYKNKNQHCRCSYFQHLMKGIAQRNARNRKKQKNPYILGTKLLVRKRDELVWFFGYKFFLVLVLFFSLQIYFPKKAII</sequence>
<protein>
    <recommendedName>
        <fullName evidence="4">Transmembrane protein</fullName>
    </recommendedName>
</protein>
<comment type="caution">
    <text evidence="2">The sequence shown here is derived from an EMBL/GenBank/DDBJ whole genome shotgun (WGS) entry which is preliminary data.</text>
</comment>
<name>A0A396JVP4_MEDTR</name>
<dbReference type="EMBL" id="PSQE01000001">
    <property type="protein sequence ID" value="RHN78777.1"/>
    <property type="molecule type" value="Genomic_DNA"/>
</dbReference>
<evidence type="ECO:0000313" key="2">
    <source>
        <dbReference type="EMBL" id="RHN78777.1"/>
    </source>
</evidence>
<organism evidence="2 3">
    <name type="scientific">Medicago truncatula</name>
    <name type="common">Barrel medic</name>
    <name type="synonym">Medicago tribuloides</name>
    <dbReference type="NCBI Taxonomy" id="3880"/>
    <lineage>
        <taxon>Eukaryota</taxon>
        <taxon>Viridiplantae</taxon>
        <taxon>Streptophyta</taxon>
        <taxon>Embryophyta</taxon>
        <taxon>Tracheophyta</taxon>
        <taxon>Spermatophyta</taxon>
        <taxon>Magnoliopsida</taxon>
        <taxon>eudicotyledons</taxon>
        <taxon>Gunneridae</taxon>
        <taxon>Pentapetalae</taxon>
        <taxon>rosids</taxon>
        <taxon>fabids</taxon>
        <taxon>Fabales</taxon>
        <taxon>Fabaceae</taxon>
        <taxon>Papilionoideae</taxon>
        <taxon>50 kb inversion clade</taxon>
        <taxon>NPAAA clade</taxon>
        <taxon>Hologalegina</taxon>
        <taxon>IRL clade</taxon>
        <taxon>Trifolieae</taxon>
        <taxon>Medicago</taxon>
    </lineage>
</organism>
<keyword evidence="1" id="KW-1133">Transmembrane helix</keyword>
<gene>
    <name evidence="2" type="ORF">MtrunA17_Chr1g0169631</name>
</gene>
<accession>A0A396JVP4</accession>
<dbReference type="AlphaFoldDB" id="A0A396JVP4"/>
<keyword evidence="1" id="KW-0472">Membrane</keyword>
<dbReference type="PANTHER" id="PTHR34786">
    <property type="entry name" value="OS09G0504900 PROTEIN"/>
    <property type="match status" value="1"/>
</dbReference>
<dbReference type="PANTHER" id="PTHR34786:SF1">
    <property type="entry name" value="OS09G0504900 PROTEIN"/>
    <property type="match status" value="1"/>
</dbReference>
<proteinExistence type="predicted"/>
<reference evidence="3" key="1">
    <citation type="journal article" date="2018" name="Nat. Plants">
        <title>Whole-genome landscape of Medicago truncatula symbiotic genes.</title>
        <authorList>
            <person name="Pecrix Y."/>
            <person name="Staton S.E."/>
            <person name="Sallet E."/>
            <person name="Lelandais-Briere C."/>
            <person name="Moreau S."/>
            <person name="Carrere S."/>
            <person name="Blein T."/>
            <person name="Jardinaud M.F."/>
            <person name="Latrasse D."/>
            <person name="Zouine M."/>
            <person name="Zahm M."/>
            <person name="Kreplak J."/>
            <person name="Mayjonade B."/>
            <person name="Satge C."/>
            <person name="Perez M."/>
            <person name="Cauet S."/>
            <person name="Marande W."/>
            <person name="Chantry-Darmon C."/>
            <person name="Lopez-Roques C."/>
            <person name="Bouchez O."/>
            <person name="Berard A."/>
            <person name="Debelle F."/>
            <person name="Munos S."/>
            <person name="Bendahmane A."/>
            <person name="Berges H."/>
            <person name="Niebel A."/>
            <person name="Buitink J."/>
            <person name="Frugier F."/>
            <person name="Benhamed M."/>
            <person name="Crespi M."/>
            <person name="Gouzy J."/>
            <person name="Gamas P."/>
        </authorList>
    </citation>
    <scope>NUCLEOTIDE SEQUENCE [LARGE SCALE GENOMIC DNA]</scope>
    <source>
        <strain evidence="3">cv. Jemalong A17</strain>
    </source>
</reference>
<evidence type="ECO:0000313" key="3">
    <source>
        <dbReference type="Proteomes" id="UP000265566"/>
    </source>
</evidence>
<dbReference type="Gramene" id="rna2426">
    <property type="protein sequence ID" value="RHN78777.1"/>
    <property type="gene ID" value="gene2426"/>
</dbReference>
<evidence type="ECO:0008006" key="4">
    <source>
        <dbReference type="Google" id="ProtNLM"/>
    </source>
</evidence>
<dbReference type="Proteomes" id="UP000265566">
    <property type="component" value="Chromosome 1"/>
</dbReference>
<feature type="transmembrane region" description="Helical" evidence="1">
    <location>
        <begin position="61"/>
        <end position="83"/>
    </location>
</feature>